<dbReference type="AlphaFoldDB" id="A0A841RF85"/>
<dbReference type="SUPFAM" id="SSF55785">
    <property type="entry name" value="PYP-like sensor domain (PAS domain)"/>
    <property type="match status" value="1"/>
</dbReference>
<dbReference type="PRINTS" id="PR00344">
    <property type="entry name" value="BCTRLSENSOR"/>
</dbReference>
<dbReference type="Gene3D" id="1.10.287.130">
    <property type="match status" value="1"/>
</dbReference>
<protein>
    <recommendedName>
        <fullName evidence="2">histidine kinase</fullName>
        <ecNumber evidence="2">2.7.13.3</ecNumber>
    </recommendedName>
</protein>
<evidence type="ECO:0000256" key="7">
    <source>
        <dbReference type="SAM" id="Coils"/>
    </source>
</evidence>
<gene>
    <name evidence="13" type="ORF">HNR50_003558</name>
</gene>
<dbReference type="SMART" id="SM00065">
    <property type="entry name" value="GAF"/>
    <property type="match status" value="1"/>
</dbReference>
<evidence type="ECO:0000259" key="10">
    <source>
        <dbReference type="PROSITE" id="PS50110"/>
    </source>
</evidence>
<proteinExistence type="predicted"/>
<feature type="transmembrane region" description="Helical" evidence="8">
    <location>
        <begin position="36"/>
        <end position="56"/>
    </location>
</feature>
<feature type="domain" description="Response regulatory" evidence="10">
    <location>
        <begin position="943"/>
        <end position="1059"/>
    </location>
</feature>
<dbReference type="SMART" id="SM00387">
    <property type="entry name" value="HATPase_c"/>
    <property type="match status" value="1"/>
</dbReference>
<feature type="domain" description="Histidine kinase" evidence="9">
    <location>
        <begin position="700"/>
        <end position="925"/>
    </location>
</feature>
<dbReference type="PROSITE" id="PS50109">
    <property type="entry name" value="HIS_KIN"/>
    <property type="match status" value="1"/>
</dbReference>
<dbReference type="InterPro" id="IPR004358">
    <property type="entry name" value="Sig_transdc_His_kin-like_C"/>
</dbReference>
<dbReference type="Gene3D" id="3.30.450.40">
    <property type="match status" value="1"/>
</dbReference>
<feature type="transmembrane region" description="Helical" evidence="8">
    <location>
        <begin position="12"/>
        <end position="30"/>
    </location>
</feature>
<evidence type="ECO:0000259" key="11">
    <source>
        <dbReference type="PROSITE" id="PS50112"/>
    </source>
</evidence>
<evidence type="ECO:0000256" key="6">
    <source>
        <dbReference type="PROSITE-ProRule" id="PRU00169"/>
    </source>
</evidence>
<reference evidence="13 14" key="1">
    <citation type="submission" date="2020-08" db="EMBL/GenBank/DDBJ databases">
        <title>Genomic Encyclopedia of Type Strains, Phase IV (KMG-IV): sequencing the most valuable type-strain genomes for metagenomic binning, comparative biology and taxonomic classification.</title>
        <authorList>
            <person name="Goeker M."/>
        </authorList>
    </citation>
    <scope>NUCLEOTIDE SEQUENCE [LARGE SCALE GENOMIC DNA]</scope>
    <source>
        <strain evidence="13 14">DSM 2461</strain>
    </source>
</reference>
<keyword evidence="3 6" id="KW-0597">Phosphoprotein</keyword>
<name>A0A841RF85_9SPIO</name>
<dbReference type="SUPFAM" id="SSF52172">
    <property type="entry name" value="CheY-like"/>
    <property type="match status" value="1"/>
</dbReference>
<feature type="domain" description="PAC" evidence="12">
    <location>
        <begin position="626"/>
        <end position="680"/>
    </location>
</feature>
<feature type="domain" description="PAS" evidence="11">
    <location>
        <begin position="555"/>
        <end position="601"/>
    </location>
</feature>
<dbReference type="SUPFAM" id="SSF47384">
    <property type="entry name" value="Homodimeric domain of signal transducing histidine kinase"/>
    <property type="match status" value="1"/>
</dbReference>
<evidence type="ECO:0000256" key="3">
    <source>
        <dbReference type="ARBA" id="ARBA00022553"/>
    </source>
</evidence>
<dbReference type="InterPro" id="IPR036097">
    <property type="entry name" value="HisK_dim/P_sf"/>
</dbReference>
<dbReference type="CDD" id="cd00156">
    <property type="entry name" value="REC"/>
    <property type="match status" value="1"/>
</dbReference>
<dbReference type="SMART" id="SM00091">
    <property type="entry name" value="PAS"/>
    <property type="match status" value="1"/>
</dbReference>
<dbReference type="InterPro" id="IPR000014">
    <property type="entry name" value="PAS"/>
</dbReference>
<feature type="transmembrane region" description="Helical" evidence="8">
    <location>
        <begin position="108"/>
        <end position="127"/>
    </location>
</feature>
<dbReference type="NCBIfam" id="TIGR00229">
    <property type="entry name" value="sensory_box"/>
    <property type="match status" value="1"/>
</dbReference>
<dbReference type="Pfam" id="PF13185">
    <property type="entry name" value="GAF_2"/>
    <property type="match status" value="1"/>
</dbReference>
<dbReference type="InterPro" id="IPR003594">
    <property type="entry name" value="HATPase_dom"/>
</dbReference>
<feature type="modified residue" description="4-aspartylphosphate" evidence="6">
    <location>
        <position position="994"/>
    </location>
</feature>
<evidence type="ECO:0000256" key="5">
    <source>
        <dbReference type="ARBA" id="ARBA00022777"/>
    </source>
</evidence>
<dbReference type="CDD" id="cd00130">
    <property type="entry name" value="PAS"/>
    <property type="match status" value="1"/>
</dbReference>
<keyword evidence="4" id="KW-0808">Transferase</keyword>
<feature type="transmembrane region" description="Helical" evidence="8">
    <location>
        <begin position="204"/>
        <end position="228"/>
    </location>
</feature>
<dbReference type="Pfam" id="PF00512">
    <property type="entry name" value="HisKA"/>
    <property type="match status" value="1"/>
</dbReference>
<dbReference type="Pfam" id="PF02518">
    <property type="entry name" value="HATPase_c"/>
    <property type="match status" value="1"/>
</dbReference>
<dbReference type="Gene3D" id="3.30.565.10">
    <property type="entry name" value="Histidine kinase-like ATPase, C-terminal domain"/>
    <property type="match status" value="1"/>
</dbReference>
<keyword evidence="8" id="KW-0812">Transmembrane</keyword>
<keyword evidence="7" id="KW-0175">Coiled coil</keyword>
<dbReference type="SMART" id="SM00448">
    <property type="entry name" value="REC"/>
    <property type="match status" value="1"/>
</dbReference>
<evidence type="ECO:0000256" key="2">
    <source>
        <dbReference type="ARBA" id="ARBA00012438"/>
    </source>
</evidence>
<dbReference type="InterPro" id="IPR000700">
    <property type="entry name" value="PAS-assoc_C"/>
</dbReference>
<dbReference type="GO" id="GO:0000155">
    <property type="term" value="F:phosphorelay sensor kinase activity"/>
    <property type="evidence" value="ECO:0007669"/>
    <property type="project" value="InterPro"/>
</dbReference>
<comment type="catalytic activity">
    <reaction evidence="1">
        <text>ATP + protein L-histidine = ADP + protein N-phospho-L-histidine.</text>
        <dbReference type="EC" id="2.7.13.3"/>
    </reaction>
</comment>
<dbReference type="InterPro" id="IPR036890">
    <property type="entry name" value="HATPase_C_sf"/>
</dbReference>
<dbReference type="RefSeq" id="WP_184748112.1">
    <property type="nucleotide sequence ID" value="NZ_JACHGJ010000008.1"/>
</dbReference>
<evidence type="ECO:0000256" key="8">
    <source>
        <dbReference type="SAM" id="Phobius"/>
    </source>
</evidence>
<comment type="caution">
    <text evidence="13">The sequence shown here is derived from an EMBL/GenBank/DDBJ whole genome shotgun (WGS) entry which is preliminary data.</text>
</comment>
<dbReference type="InterPro" id="IPR001789">
    <property type="entry name" value="Sig_transdc_resp-reg_receiver"/>
</dbReference>
<evidence type="ECO:0000259" key="12">
    <source>
        <dbReference type="PROSITE" id="PS50113"/>
    </source>
</evidence>
<evidence type="ECO:0000256" key="4">
    <source>
        <dbReference type="ARBA" id="ARBA00022679"/>
    </source>
</evidence>
<dbReference type="PROSITE" id="PS50112">
    <property type="entry name" value="PAS"/>
    <property type="match status" value="1"/>
</dbReference>
<dbReference type="InterPro" id="IPR035965">
    <property type="entry name" value="PAS-like_dom_sf"/>
</dbReference>
<dbReference type="SMART" id="SM00086">
    <property type="entry name" value="PAC"/>
    <property type="match status" value="2"/>
</dbReference>
<keyword evidence="8" id="KW-0472">Membrane</keyword>
<dbReference type="InterPro" id="IPR033425">
    <property type="entry name" value="MASE3"/>
</dbReference>
<dbReference type="SUPFAM" id="SSF55781">
    <property type="entry name" value="GAF domain-like"/>
    <property type="match status" value="1"/>
</dbReference>
<accession>A0A841RF85</accession>
<dbReference type="PANTHER" id="PTHR43065">
    <property type="entry name" value="SENSOR HISTIDINE KINASE"/>
    <property type="match status" value="1"/>
</dbReference>
<dbReference type="Gene3D" id="3.30.450.20">
    <property type="entry name" value="PAS domain"/>
    <property type="match status" value="2"/>
</dbReference>
<evidence type="ECO:0000259" key="9">
    <source>
        <dbReference type="PROSITE" id="PS50109"/>
    </source>
</evidence>
<dbReference type="SUPFAM" id="SSF55874">
    <property type="entry name" value="ATPase domain of HSP90 chaperone/DNA topoisomerase II/histidine kinase"/>
    <property type="match status" value="1"/>
</dbReference>
<keyword evidence="8" id="KW-1133">Transmembrane helix</keyword>
<dbReference type="SMART" id="SM00388">
    <property type="entry name" value="HisKA"/>
    <property type="match status" value="1"/>
</dbReference>
<feature type="coiled-coil region" evidence="7">
    <location>
        <begin position="664"/>
        <end position="691"/>
    </location>
</feature>
<dbReference type="CDD" id="cd00082">
    <property type="entry name" value="HisKA"/>
    <property type="match status" value="1"/>
</dbReference>
<evidence type="ECO:0000256" key="1">
    <source>
        <dbReference type="ARBA" id="ARBA00000085"/>
    </source>
</evidence>
<feature type="transmembrane region" description="Helical" evidence="8">
    <location>
        <begin position="176"/>
        <end position="192"/>
    </location>
</feature>
<dbReference type="InterPro" id="IPR005467">
    <property type="entry name" value="His_kinase_dom"/>
</dbReference>
<feature type="transmembrane region" description="Helical" evidence="8">
    <location>
        <begin position="136"/>
        <end position="156"/>
    </location>
</feature>
<dbReference type="EC" id="2.7.13.3" evidence="2"/>
<dbReference type="InterPro" id="IPR003018">
    <property type="entry name" value="GAF"/>
</dbReference>
<dbReference type="PANTHER" id="PTHR43065:SF42">
    <property type="entry name" value="TWO-COMPONENT SENSOR PPRA"/>
    <property type="match status" value="1"/>
</dbReference>
<dbReference type="Gene3D" id="3.40.50.2300">
    <property type="match status" value="1"/>
</dbReference>
<dbReference type="InterPro" id="IPR029016">
    <property type="entry name" value="GAF-like_dom_sf"/>
</dbReference>
<dbReference type="InterPro" id="IPR001610">
    <property type="entry name" value="PAC"/>
</dbReference>
<organism evidence="13 14">
    <name type="scientific">Spirochaeta isovalerica</name>
    <dbReference type="NCBI Taxonomy" id="150"/>
    <lineage>
        <taxon>Bacteria</taxon>
        <taxon>Pseudomonadati</taxon>
        <taxon>Spirochaetota</taxon>
        <taxon>Spirochaetia</taxon>
        <taxon>Spirochaetales</taxon>
        <taxon>Spirochaetaceae</taxon>
        <taxon>Spirochaeta</taxon>
    </lineage>
</organism>
<dbReference type="PROSITE" id="PS50113">
    <property type="entry name" value="PAC"/>
    <property type="match status" value="1"/>
</dbReference>
<evidence type="ECO:0000313" key="14">
    <source>
        <dbReference type="Proteomes" id="UP000587760"/>
    </source>
</evidence>
<keyword evidence="14" id="KW-1185">Reference proteome</keyword>
<dbReference type="EMBL" id="JACHGJ010000008">
    <property type="protein sequence ID" value="MBB6481877.1"/>
    <property type="molecule type" value="Genomic_DNA"/>
</dbReference>
<keyword evidence="5" id="KW-0418">Kinase</keyword>
<dbReference type="Pfam" id="PF17159">
    <property type="entry name" value="MASE3"/>
    <property type="match status" value="1"/>
</dbReference>
<evidence type="ECO:0000313" key="13">
    <source>
        <dbReference type="EMBL" id="MBB6481877.1"/>
    </source>
</evidence>
<dbReference type="Pfam" id="PF00072">
    <property type="entry name" value="Response_reg"/>
    <property type="match status" value="1"/>
</dbReference>
<dbReference type="InterPro" id="IPR011006">
    <property type="entry name" value="CheY-like_superfamily"/>
</dbReference>
<dbReference type="PROSITE" id="PS50110">
    <property type="entry name" value="RESPONSE_REGULATORY"/>
    <property type="match status" value="1"/>
</dbReference>
<feature type="transmembrane region" description="Helical" evidence="8">
    <location>
        <begin position="68"/>
        <end position="88"/>
    </location>
</feature>
<dbReference type="InterPro" id="IPR003661">
    <property type="entry name" value="HisK_dim/P_dom"/>
</dbReference>
<dbReference type="Pfam" id="PF13426">
    <property type="entry name" value="PAS_9"/>
    <property type="match status" value="1"/>
</dbReference>
<sequence length="1061" mass="121325">MYHYRDIIMKLIRSHYILLVLFLLIALFVSSQINYLLFHSLVELFSIIVAGSVFFLVWNARSYIHSPFVIIIGTASLFIGFFDLLHTLSYTGMNIIVEQLNGNLATQLWIVSRYMESLAFLAAFIFAGKMTKAHNIFVFLFFTSLFLMLVLFYWQIFPVCFIEGVGLTPFKVYSEYLISFIFLLAIFFAIRHKKMMNREVYKMIIIMMTLSILSELSFTFYVSAYGIFNFIGHAFKLFSFIFFYKAILVTGILKPQNLFYSMLENEEERRRQNEFILMTMAKNYPESYLLIVEKNLTISFSTRNREATEGYDTLEELFGEMKDEIIARINDAFLGKQKHFELSRKGQYFQYKTVPLFTKDESVERVLLVVENITERVKEEKMEQARWKFNDFAGRHTLEELLRYFLDEAEALTGSRMGFFHFVDRDQKNVTLQTWSTNTLQTMCKIGKKGPERHYAIDDAGIWVECVRERKPVIHNDYQTVAGRKGLPEGHAPVLRELVVPVFRNKKIVAILGVGNKEELYNEDDLKTVNDLADLAWDTIVKKRTETALEEREKRLRNLETALEQSPVSIVITDKAGRIVYVNRKFCNITGYGEDELLGKNPKILKSGETSEEQYKEMWGTISSGNTWKGIFHNRKRNGELYWEDAVIAPVFDAGGAISHYVSVKEDISRRLEEEEKRKDLEEQLQHQGKMDALGQLAGGMAHDFNNTLSGIIGAAQLLSDSSVSLDEKGEKYVNMILQAAVRAADLTAKLLTFSRKGKVDFHTVNLHELIDEAVSILKRTIDKKVAINVEKEAGNFLVEADYSSLENSLMNLCINAGHAMPDGGSITIITANVQLDDRYCRNSAFELSPGEYIRLEVVDTGTGIPLRIQKKIFEPFFTTKKRGKGTGLGLSSVYGTIQEHHGEISVYSQEGEGTSFHLILPCSRQRVSGGDNSRGTIKGSGLILLIDDDEFNRNIGHDLLTDLGYDVLLAENGREAIEIFIKNKNEIRLVLTDMIMPEMNGRDTFKILRKIDRNLKIILVSGFVSKESYEDLVSLGLNGFIQKPYRIDELSHMIDRVLNG</sequence>
<dbReference type="Proteomes" id="UP000587760">
    <property type="component" value="Unassembled WGS sequence"/>
</dbReference>